<evidence type="ECO:0000256" key="3">
    <source>
        <dbReference type="ARBA" id="ARBA00022448"/>
    </source>
</evidence>
<dbReference type="NCBIfam" id="TIGR02181">
    <property type="entry name" value="GRX_bact"/>
    <property type="match status" value="1"/>
</dbReference>
<gene>
    <name evidence="9" type="primary">grxC</name>
    <name evidence="9" type="ORF">ACFOWX_05455</name>
</gene>
<keyword evidence="3 7" id="KW-0813">Transport</keyword>
<dbReference type="InterPro" id="IPR036249">
    <property type="entry name" value="Thioredoxin-like_sf"/>
</dbReference>
<accession>A0ABV8RGM5</accession>
<evidence type="ECO:0000313" key="10">
    <source>
        <dbReference type="Proteomes" id="UP001595887"/>
    </source>
</evidence>
<evidence type="ECO:0000256" key="4">
    <source>
        <dbReference type="ARBA" id="ARBA00022982"/>
    </source>
</evidence>
<dbReference type="PROSITE" id="PS51354">
    <property type="entry name" value="GLUTAREDOXIN_2"/>
    <property type="match status" value="1"/>
</dbReference>
<keyword evidence="6 7" id="KW-0676">Redox-active center</keyword>
<comment type="similarity">
    <text evidence="2 7">Belongs to the glutaredoxin family.</text>
</comment>
<evidence type="ECO:0000259" key="8">
    <source>
        <dbReference type="Pfam" id="PF00462"/>
    </source>
</evidence>
<dbReference type="EMBL" id="JBHSDH010000013">
    <property type="protein sequence ID" value="MFC4291859.1"/>
    <property type="molecule type" value="Genomic_DNA"/>
</dbReference>
<dbReference type="Gene3D" id="3.40.30.10">
    <property type="entry name" value="Glutaredoxin"/>
    <property type="match status" value="1"/>
</dbReference>
<evidence type="ECO:0000313" key="9">
    <source>
        <dbReference type="EMBL" id="MFC4291859.1"/>
    </source>
</evidence>
<sequence length="90" mass="9848">MTKAIEIYTKFACPYCSRAKQLFQAKGVQYTEYDVTMDQAKRAEMVERAPGARTVPQIFIGGVAIGGFDDMNALDRAGKLDPMLAEIGAP</sequence>
<dbReference type="InterPro" id="IPR002109">
    <property type="entry name" value="Glutaredoxin"/>
</dbReference>
<dbReference type="InterPro" id="IPR014025">
    <property type="entry name" value="Glutaredoxin_subgr"/>
</dbReference>
<proteinExistence type="inferred from homology"/>
<dbReference type="InterPro" id="IPR011767">
    <property type="entry name" value="GLR_AS"/>
</dbReference>
<dbReference type="PANTHER" id="PTHR45694">
    <property type="entry name" value="GLUTAREDOXIN 2"/>
    <property type="match status" value="1"/>
</dbReference>
<evidence type="ECO:0000256" key="7">
    <source>
        <dbReference type="RuleBase" id="RU364065"/>
    </source>
</evidence>
<feature type="domain" description="Glutaredoxin" evidence="8">
    <location>
        <begin position="5"/>
        <end position="64"/>
    </location>
</feature>
<dbReference type="SUPFAM" id="SSF52833">
    <property type="entry name" value="Thioredoxin-like"/>
    <property type="match status" value="1"/>
</dbReference>
<evidence type="ECO:0000256" key="1">
    <source>
        <dbReference type="ARBA" id="ARBA00002549"/>
    </source>
</evidence>
<dbReference type="InterPro" id="IPR011900">
    <property type="entry name" value="GRX_bact"/>
</dbReference>
<protein>
    <recommendedName>
        <fullName evidence="7">Glutaredoxin</fullName>
    </recommendedName>
</protein>
<evidence type="ECO:0000256" key="6">
    <source>
        <dbReference type="ARBA" id="ARBA00023284"/>
    </source>
</evidence>
<name>A0ABV8RGM5_9SPHN</name>
<evidence type="ECO:0000256" key="2">
    <source>
        <dbReference type="ARBA" id="ARBA00007787"/>
    </source>
</evidence>
<comment type="caution">
    <text evidence="9">The sequence shown here is derived from an EMBL/GenBank/DDBJ whole genome shotgun (WGS) entry which is preliminary data.</text>
</comment>
<dbReference type="PROSITE" id="PS00195">
    <property type="entry name" value="GLUTAREDOXIN_1"/>
    <property type="match status" value="1"/>
</dbReference>
<comment type="function">
    <text evidence="1 7">Has a glutathione-disulfide oxidoreductase activity in the presence of NADPH and glutathione reductase. Reduces low molecular weight disulfides and proteins.</text>
</comment>
<dbReference type="RefSeq" id="WP_381422079.1">
    <property type="nucleotide sequence ID" value="NZ_JBHSDH010000013.1"/>
</dbReference>
<reference evidence="10" key="1">
    <citation type="journal article" date="2019" name="Int. J. Syst. Evol. Microbiol.">
        <title>The Global Catalogue of Microorganisms (GCM) 10K type strain sequencing project: providing services to taxonomists for standard genome sequencing and annotation.</title>
        <authorList>
            <consortium name="The Broad Institute Genomics Platform"/>
            <consortium name="The Broad Institute Genome Sequencing Center for Infectious Disease"/>
            <person name="Wu L."/>
            <person name="Ma J."/>
        </authorList>
    </citation>
    <scope>NUCLEOTIDE SEQUENCE [LARGE SCALE GENOMIC DNA]</scope>
    <source>
        <strain evidence="10">CECT 8531</strain>
    </source>
</reference>
<keyword evidence="7" id="KW-0963">Cytoplasm</keyword>
<keyword evidence="4 7" id="KW-0249">Electron transport</keyword>
<keyword evidence="5" id="KW-1015">Disulfide bond</keyword>
<dbReference type="PANTHER" id="PTHR45694:SF18">
    <property type="entry name" value="GLUTAREDOXIN-1-RELATED"/>
    <property type="match status" value="1"/>
</dbReference>
<organism evidence="9 10">
    <name type="scientific">Sphingorhabdus arenilitoris</name>
    <dbReference type="NCBI Taxonomy" id="1490041"/>
    <lineage>
        <taxon>Bacteria</taxon>
        <taxon>Pseudomonadati</taxon>
        <taxon>Pseudomonadota</taxon>
        <taxon>Alphaproteobacteria</taxon>
        <taxon>Sphingomonadales</taxon>
        <taxon>Sphingomonadaceae</taxon>
        <taxon>Sphingorhabdus</taxon>
    </lineage>
</organism>
<keyword evidence="10" id="KW-1185">Reference proteome</keyword>
<dbReference type="Proteomes" id="UP001595887">
    <property type="component" value="Unassembled WGS sequence"/>
</dbReference>
<dbReference type="PRINTS" id="PR00160">
    <property type="entry name" value="GLUTAREDOXIN"/>
</dbReference>
<dbReference type="Pfam" id="PF00462">
    <property type="entry name" value="Glutaredoxin"/>
    <property type="match status" value="1"/>
</dbReference>
<evidence type="ECO:0000256" key="5">
    <source>
        <dbReference type="ARBA" id="ARBA00023157"/>
    </source>
</evidence>
<dbReference type="CDD" id="cd03418">
    <property type="entry name" value="GRX_GRXb_1_3_like"/>
    <property type="match status" value="1"/>
</dbReference>